<proteinExistence type="predicted"/>
<name>A0A8K0QZC2_9PLEO</name>
<evidence type="ECO:0000313" key="3">
    <source>
        <dbReference type="Proteomes" id="UP000813461"/>
    </source>
</evidence>
<feature type="region of interest" description="Disordered" evidence="1">
    <location>
        <begin position="185"/>
        <end position="234"/>
    </location>
</feature>
<feature type="compositionally biased region" description="Basic residues" evidence="1">
    <location>
        <begin position="555"/>
        <end position="564"/>
    </location>
</feature>
<sequence>MQNAQRLDSLQSRLRADGHAVTLQRIPPWLFIERNGNVLLDLPKLCRADIGYSAVYAFLHHGSLRFSVKTVDGLQKLMATDACLEGAYLVPPFVHVPLELLVQDACKYEVMAMLEYYLLIWAVQSGYPSWVRAPVYEDLEGMFRILNRTHIYADDDMRQDLNEEQNGNYGVAIAANHVRDTVDTISSQESVSEENKEVFSEEARISREYSGTTDDDDASSGGETPRTRLDDNFGETANDLDATLEQGTAFQDTSAEPKSIESIVPNNLQAQETIYHGAKSDGTRENTLTRSTRSETLELFRKEHGPLLDHLPSIDALVWEPNHEDPSYIPLTFCIGKFRARSELKGRTAWAFFQRSSRNSSKSPSMELFTRQHANRAWADYSASRNLRLWFKDLEFGVQYKMCTHPEDVIVLTTYFYLLAQERPEVYGGFAHAFSYTKEFSKLLAALAMKHRVEGGRGNTSISSVRMADDVKSNLNLDQDMTDVNSVESEQDDEIEASLPIRKTQKQYRKRPIVLTSPVREAHEDALHSNADAGVPDYDAAESDRDDETPCPVPARHRQTRIRTRTIVQSSDPASPSAREYDERFPSRERAASSPPESDDGTDTTVQATNLNLVSNNSASPNHGQTRKDIVDEDNHLNSDDDGGTPVLRVTAKTKPHTTEPIFDSVNYKIQYEALAAEATNIDEVWEYQHKVLKKARAHKQETEEEMTGTRYIRSKNGTLQERPATEAGKLRYRNGRLRLIRLDEQIRVAQASVEVFEETRRVNEEKMERLMRDALSEKDA</sequence>
<feature type="compositionally biased region" description="Basic and acidic residues" evidence="1">
    <location>
        <begin position="193"/>
        <end position="207"/>
    </location>
</feature>
<dbReference type="OrthoDB" id="3688256at2759"/>
<feature type="compositionally biased region" description="Basic and acidic residues" evidence="1">
    <location>
        <begin position="579"/>
        <end position="591"/>
    </location>
</feature>
<feature type="region of interest" description="Disordered" evidence="1">
    <location>
        <begin position="483"/>
        <end position="509"/>
    </location>
</feature>
<comment type="caution">
    <text evidence="2">The sequence shown here is derived from an EMBL/GenBank/DDBJ whole genome shotgun (WGS) entry which is preliminary data.</text>
</comment>
<dbReference type="Proteomes" id="UP000813461">
    <property type="component" value="Unassembled WGS sequence"/>
</dbReference>
<feature type="region of interest" description="Disordered" evidence="1">
    <location>
        <begin position="525"/>
        <end position="605"/>
    </location>
</feature>
<evidence type="ECO:0000256" key="1">
    <source>
        <dbReference type="SAM" id="MobiDB-lite"/>
    </source>
</evidence>
<dbReference type="AlphaFoldDB" id="A0A8K0QZC2"/>
<dbReference type="EMBL" id="JAGMVJ010000019">
    <property type="protein sequence ID" value="KAH7076182.1"/>
    <property type="molecule type" value="Genomic_DNA"/>
</dbReference>
<evidence type="ECO:0000313" key="2">
    <source>
        <dbReference type="EMBL" id="KAH7076182.1"/>
    </source>
</evidence>
<protein>
    <submittedName>
        <fullName evidence="2">Uncharacterized protein</fullName>
    </submittedName>
</protein>
<reference evidence="2" key="1">
    <citation type="journal article" date="2021" name="Nat. Commun.">
        <title>Genetic determinants of endophytism in the Arabidopsis root mycobiome.</title>
        <authorList>
            <person name="Mesny F."/>
            <person name="Miyauchi S."/>
            <person name="Thiergart T."/>
            <person name="Pickel B."/>
            <person name="Atanasova L."/>
            <person name="Karlsson M."/>
            <person name="Huettel B."/>
            <person name="Barry K.W."/>
            <person name="Haridas S."/>
            <person name="Chen C."/>
            <person name="Bauer D."/>
            <person name="Andreopoulos W."/>
            <person name="Pangilinan J."/>
            <person name="LaButti K."/>
            <person name="Riley R."/>
            <person name="Lipzen A."/>
            <person name="Clum A."/>
            <person name="Drula E."/>
            <person name="Henrissat B."/>
            <person name="Kohler A."/>
            <person name="Grigoriev I.V."/>
            <person name="Martin F.M."/>
            <person name="Hacquard S."/>
        </authorList>
    </citation>
    <scope>NUCLEOTIDE SEQUENCE</scope>
    <source>
        <strain evidence="2">MPI-SDFR-AT-0120</strain>
    </source>
</reference>
<feature type="compositionally biased region" description="Acidic residues" evidence="1">
    <location>
        <begin position="539"/>
        <end position="549"/>
    </location>
</feature>
<organism evidence="2 3">
    <name type="scientific">Paraphoma chrysanthemicola</name>
    <dbReference type="NCBI Taxonomy" id="798071"/>
    <lineage>
        <taxon>Eukaryota</taxon>
        <taxon>Fungi</taxon>
        <taxon>Dikarya</taxon>
        <taxon>Ascomycota</taxon>
        <taxon>Pezizomycotina</taxon>
        <taxon>Dothideomycetes</taxon>
        <taxon>Pleosporomycetidae</taxon>
        <taxon>Pleosporales</taxon>
        <taxon>Pleosporineae</taxon>
        <taxon>Phaeosphaeriaceae</taxon>
        <taxon>Paraphoma</taxon>
    </lineage>
</organism>
<gene>
    <name evidence="2" type="ORF">FB567DRAFT_155671</name>
</gene>
<accession>A0A8K0QZC2</accession>
<keyword evidence="3" id="KW-1185">Reference proteome</keyword>